<dbReference type="AlphaFoldDB" id="A0A2S4N8E0"/>
<sequence length="384" mass="44626">MKRILYFYPENPLGNNQGNNSRALSLLKFFKNKGYSLDFIGESTENFQQKDIELLIQKGLVNKGYLFPRFKKSKNQLSYFFKYYLPNKIFNKPEKLNEVKPGVQSFFNAIVSKNKYDIILISYASWASLVIDNKYINRSQTILINDTHDFLTSQYQNYKDFELGNYFRNEIKNLKYFDYILTISVEEKYLFSQFIPENNVKLVPHGLPAQHNTDVNKHCDFDILYVASNNSHNVQGAHWFFTNVFPKINQNIKILVIGKIVNHLEVEASNITKIERVEDLSQYYQNSKITICPMFSGTGLKIKVIESLSFGLPIVCTEKGVDGLINKSNNGCLVTNDSDTFAKSITQLITNEDIYRKYQLESIEFFNKNYSLDTVYNNLKIILQ</sequence>
<dbReference type="SUPFAM" id="SSF53756">
    <property type="entry name" value="UDP-Glycosyltransferase/glycogen phosphorylase"/>
    <property type="match status" value="1"/>
</dbReference>
<name>A0A2S4N8E0_9FLAO</name>
<keyword evidence="3" id="KW-1185">Reference proteome</keyword>
<organism evidence="2 3">
    <name type="scientific">Flavobacterium croceum DSM 17960</name>
    <dbReference type="NCBI Taxonomy" id="1121886"/>
    <lineage>
        <taxon>Bacteria</taxon>
        <taxon>Pseudomonadati</taxon>
        <taxon>Bacteroidota</taxon>
        <taxon>Flavobacteriia</taxon>
        <taxon>Flavobacteriales</taxon>
        <taxon>Flavobacteriaceae</taxon>
        <taxon>Flavobacterium</taxon>
    </lineage>
</organism>
<gene>
    <name evidence="2" type="ORF">Q361_10619</name>
</gene>
<dbReference type="Proteomes" id="UP000237056">
    <property type="component" value="Unassembled WGS sequence"/>
</dbReference>
<accession>A0A2S4N8E0</accession>
<dbReference type="EMBL" id="PQNY01000006">
    <property type="protein sequence ID" value="POS01957.1"/>
    <property type="molecule type" value="Genomic_DNA"/>
</dbReference>
<comment type="caution">
    <text evidence="2">The sequence shown here is derived from an EMBL/GenBank/DDBJ whole genome shotgun (WGS) entry which is preliminary data.</text>
</comment>
<dbReference type="GO" id="GO:0016757">
    <property type="term" value="F:glycosyltransferase activity"/>
    <property type="evidence" value="ECO:0007669"/>
    <property type="project" value="TreeGrafter"/>
</dbReference>
<reference evidence="2 3" key="1">
    <citation type="submission" date="2018-01" db="EMBL/GenBank/DDBJ databases">
        <title>Genomic Encyclopedia of Type Strains, Phase I: the one thousand microbial genomes (KMG-I) project.</title>
        <authorList>
            <person name="Goeker M."/>
        </authorList>
    </citation>
    <scope>NUCLEOTIDE SEQUENCE [LARGE SCALE GENOMIC DNA]</scope>
    <source>
        <strain evidence="2 3">DSM 17960</strain>
    </source>
</reference>
<dbReference type="PANTHER" id="PTHR46401:SF2">
    <property type="entry name" value="GLYCOSYLTRANSFERASE WBBK-RELATED"/>
    <property type="match status" value="1"/>
</dbReference>
<evidence type="ECO:0000256" key="1">
    <source>
        <dbReference type="ARBA" id="ARBA00022679"/>
    </source>
</evidence>
<dbReference type="Gene3D" id="3.40.50.2000">
    <property type="entry name" value="Glycogen Phosphorylase B"/>
    <property type="match status" value="2"/>
</dbReference>
<proteinExistence type="predicted"/>
<dbReference type="Pfam" id="PF13692">
    <property type="entry name" value="Glyco_trans_1_4"/>
    <property type="match status" value="1"/>
</dbReference>
<evidence type="ECO:0000313" key="3">
    <source>
        <dbReference type="Proteomes" id="UP000237056"/>
    </source>
</evidence>
<evidence type="ECO:0000313" key="2">
    <source>
        <dbReference type="EMBL" id="POS01957.1"/>
    </source>
</evidence>
<dbReference type="RefSeq" id="WP_103725733.1">
    <property type="nucleotide sequence ID" value="NZ_PQNY01000006.1"/>
</dbReference>
<dbReference type="GO" id="GO:0009103">
    <property type="term" value="P:lipopolysaccharide biosynthetic process"/>
    <property type="evidence" value="ECO:0007669"/>
    <property type="project" value="TreeGrafter"/>
</dbReference>
<protein>
    <submittedName>
        <fullName evidence="2">Glycosyltransferase involved in cell wall biosynthesis</fullName>
    </submittedName>
</protein>
<keyword evidence="1 2" id="KW-0808">Transferase</keyword>
<dbReference type="PANTHER" id="PTHR46401">
    <property type="entry name" value="GLYCOSYLTRANSFERASE WBBK-RELATED"/>
    <property type="match status" value="1"/>
</dbReference>
<dbReference type="OrthoDB" id="1059846at2"/>